<comment type="caution">
    <text evidence="3">The sequence shown here is derived from an EMBL/GenBank/DDBJ whole genome shotgun (WGS) entry which is preliminary data.</text>
</comment>
<dbReference type="PANTHER" id="PTHR21261">
    <property type="entry name" value="BEAT PROTEIN"/>
    <property type="match status" value="1"/>
</dbReference>
<feature type="compositionally biased region" description="Low complexity" evidence="1">
    <location>
        <begin position="41"/>
        <end position="58"/>
    </location>
</feature>
<keyword evidence="4" id="KW-1185">Reference proteome</keyword>
<organism evidence="3 4">
    <name type="scientific">Petrolisthes manimaculis</name>
    <dbReference type="NCBI Taxonomy" id="1843537"/>
    <lineage>
        <taxon>Eukaryota</taxon>
        <taxon>Metazoa</taxon>
        <taxon>Ecdysozoa</taxon>
        <taxon>Arthropoda</taxon>
        <taxon>Crustacea</taxon>
        <taxon>Multicrustacea</taxon>
        <taxon>Malacostraca</taxon>
        <taxon>Eumalacostraca</taxon>
        <taxon>Eucarida</taxon>
        <taxon>Decapoda</taxon>
        <taxon>Pleocyemata</taxon>
        <taxon>Anomura</taxon>
        <taxon>Galatheoidea</taxon>
        <taxon>Porcellanidae</taxon>
        <taxon>Petrolisthes</taxon>
    </lineage>
</organism>
<dbReference type="PROSITE" id="PS50835">
    <property type="entry name" value="IG_LIKE"/>
    <property type="match status" value="1"/>
</dbReference>
<evidence type="ECO:0000256" key="1">
    <source>
        <dbReference type="SAM" id="MobiDB-lite"/>
    </source>
</evidence>
<feature type="domain" description="Ig-like" evidence="2">
    <location>
        <begin position="1"/>
        <end position="97"/>
    </location>
</feature>
<evidence type="ECO:0000313" key="4">
    <source>
        <dbReference type="Proteomes" id="UP001292094"/>
    </source>
</evidence>
<feature type="region of interest" description="Disordered" evidence="1">
    <location>
        <begin position="37"/>
        <end position="66"/>
    </location>
</feature>
<name>A0AAE1PQ21_9EUCA</name>
<dbReference type="EMBL" id="JAWZYT010001532">
    <property type="protein sequence ID" value="KAK4311305.1"/>
    <property type="molecule type" value="Genomic_DNA"/>
</dbReference>
<dbReference type="InterPro" id="IPR013783">
    <property type="entry name" value="Ig-like_fold"/>
</dbReference>
<dbReference type="Gene3D" id="2.60.40.10">
    <property type="entry name" value="Immunoglobulins"/>
    <property type="match status" value="1"/>
</dbReference>
<accession>A0AAE1PQ21</accession>
<evidence type="ECO:0000313" key="3">
    <source>
        <dbReference type="EMBL" id="KAK4311305.1"/>
    </source>
</evidence>
<dbReference type="AlphaFoldDB" id="A0AAE1PQ21"/>
<proteinExistence type="predicted"/>
<dbReference type="Proteomes" id="UP001292094">
    <property type="component" value="Unassembled WGS sequence"/>
</dbReference>
<dbReference type="PANTHER" id="PTHR21261:SF15">
    <property type="entry name" value="BEATEN PATH IIIA, ISOFORM D-RELATED"/>
    <property type="match status" value="1"/>
</dbReference>
<reference evidence="3" key="1">
    <citation type="submission" date="2023-11" db="EMBL/GenBank/DDBJ databases">
        <title>Genome assemblies of two species of porcelain crab, Petrolisthes cinctipes and Petrolisthes manimaculis (Anomura: Porcellanidae).</title>
        <authorList>
            <person name="Angst P."/>
        </authorList>
    </citation>
    <scope>NUCLEOTIDE SEQUENCE</scope>
    <source>
        <strain evidence="3">PB745_02</strain>
        <tissue evidence="3">Gill</tissue>
    </source>
</reference>
<sequence>MEGDVVHLRCHYQDEGGSSLYTLKWYKDDQEFYRHQPGLSQQQKQQQQQQQLEQQQTQQHKHNHNNHNNAACLVSTERDLVLRGVTTNTTGEYKCEAIGEHPNFRKEIKKAWLTVYKEPLRPPQLSGWKDSYSPLDHIHLNCTSINTEYTPTLTFLINGHPVNESVLRAVGASTTKLVLSAHDAHFPQGVMTVACVASLGNAHTAATRRTLYTSHYLTAQEYLYNGGDTKRTGTVVEVWALKVVLLVMVLMEAL</sequence>
<gene>
    <name evidence="3" type="ORF">Pmani_017178</name>
</gene>
<evidence type="ECO:0000259" key="2">
    <source>
        <dbReference type="PROSITE" id="PS50835"/>
    </source>
</evidence>
<dbReference type="SUPFAM" id="SSF48726">
    <property type="entry name" value="Immunoglobulin"/>
    <property type="match status" value="1"/>
</dbReference>
<dbReference type="InterPro" id="IPR007110">
    <property type="entry name" value="Ig-like_dom"/>
</dbReference>
<dbReference type="InterPro" id="IPR036179">
    <property type="entry name" value="Ig-like_dom_sf"/>
</dbReference>
<protein>
    <recommendedName>
        <fullName evidence="2">Ig-like domain-containing protein</fullName>
    </recommendedName>
</protein>